<dbReference type="PANTHER" id="PTHR46268">
    <property type="entry name" value="STRESS RESPONSE PROTEIN NHAX"/>
    <property type="match status" value="1"/>
</dbReference>
<comment type="caution">
    <text evidence="3">The sequence shown here is derived from an EMBL/GenBank/DDBJ whole genome shotgun (WGS) entry which is preliminary data.</text>
</comment>
<dbReference type="PRINTS" id="PR01438">
    <property type="entry name" value="UNVRSLSTRESS"/>
</dbReference>
<evidence type="ECO:0000256" key="1">
    <source>
        <dbReference type="ARBA" id="ARBA00008791"/>
    </source>
</evidence>
<dbReference type="InterPro" id="IPR014729">
    <property type="entry name" value="Rossmann-like_a/b/a_fold"/>
</dbReference>
<comment type="similarity">
    <text evidence="1">Belongs to the universal stress protein A family.</text>
</comment>
<name>A0A7V5U2J7_9BACT</name>
<sequence>MEVKIKKIGVGLDGSTASYKALTKALSMAQKLGAEIVALHVLPIPVDLMEYGTAMVELEAELRKEAEAILARGEEEANKAGIPYQGVILEGQTAETIADYAAQNGLDLVAVGYQGKSKLSELIIGSVTAKLLSISKVPLLVVK</sequence>
<dbReference type="Proteomes" id="UP000886101">
    <property type="component" value="Unassembled WGS sequence"/>
</dbReference>
<dbReference type="Gene3D" id="3.40.50.620">
    <property type="entry name" value="HUPs"/>
    <property type="match status" value="1"/>
</dbReference>
<dbReference type="AlphaFoldDB" id="A0A7V5U2J7"/>
<reference evidence="3" key="1">
    <citation type="journal article" date="2020" name="mSystems">
        <title>Genome- and Community-Level Interaction Insights into Carbon Utilization and Element Cycling Functions of Hydrothermarchaeota in Hydrothermal Sediment.</title>
        <authorList>
            <person name="Zhou Z."/>
            <person name="Liu Y."/>
            <person name="Xu W."/>
            <person name="Pan J."/>
            <person name="Luo Z.H."/>
            <person name="Li M."/>
        </authorList>
    </citation>
    <scope>NUCLEOTIDE SEQUENCE [LARGE SCALE GENOMIC DNA]</scope>
    <source>
        <strain evidence="3">HyVt-533</strain>
    </source>
</reference>
<dbReference type="EMBL" id="DROK01000149">
    <property type="protein sequence ID" value="HHI97217.1"/>
    <property type="molecule type" value="Genomic_DNA"/>
</dbReference>
<feature type="domain" description="UspA" evidence="2">
    <location>
        <begin position="5"/>
        <end position="143"/>
    </location>
</feature>
<evidence type="ECO:0000259" key="2">
    <source>
        <dbReference type="Pfam" id="PF00582"/>
    </source>
</evidence>
<dbReference type="PANTHER" id="PTHR46268:SF6">
    <property type="entry name" value="UNIVERSAL STRESS PROTEIN UP12"/>
    <property type="match status" value="1"/>
</dbReference>
<gene>
    <name evidence="3" type="ORF">ENJ96_05130</name>
</gene>
<dbReference type="InterPro" id="IPR006015">
    <property type="entry name" value="Universal_stress_UspA"/>
</dbReference>
<proteinExistence type="inferred from homology"/>
<dbReference type="SUPFAM" id="SSF52402">
    <property type="entry name" value="Adenine nucleotide alpha hydrolases-like"/>
    <property type="match status" value="1"/>
</dbReference>
<accession>A0A7V5U2J7</accession>
<evidence type="ECO:0000313" key="3">
    <source>
        <dbReference type="EMBL" id="HHI97217.1"/>
    </source>
</evidence>
<dbReference type="CDD" id="cd00293">
    <property type="entry name" value="USP-like"/>
    <property type="match status" value="1"/>
</dbReference>
<dbReference type="InterPro" id="IPR006016">
    <property type="entry name" value="UspA"/>
</dbReference>
<organism evidence="3">
    <name type="scientific">Thermodesulfatator atlanticus</name>
    <dbReference type="NCBI Taxonomy" id="501497"/>
    <lineage>
        <taxon>Bacteria</taxon>
        <taxon>Pseudomonadati</taxon>
        <taxon>Thermodesulfobacteriota</taxon>
        <taxon>Thermodesulfobacteria</taxon>
        <taxon>Thermodesulfobacteriales</taxon>
        <taxon>Thermodesulfatatoraceae</taxon>
        <taxon>Thermodesulfatator</taxon>
    </lineage>
</organism>
<dbReference type="Pfam" id="PF00582">
    <property type="entry name" value="Usp"/>
    <property type="match status" value="1"/>
</dbReference>
<protein>
    <submittedName>
        <fullName evidence="3">Universal stress protein</fullName>
    </submittedName>
</protein>